<accession>A0A383RCQ1</accession>
<dbReference type="Proteomes" id="UP000304148">
    <property type="component" value="Chromosome"/>
</dbReference>
<proteinExistence type="predicted"/>
<evidence type="ECO:0000313" key="1">
    <source>
        <dbReference type="EMBL" id="SYX84056.1"/>
    </source>
</evidence>
<dbReference type="AlphaFoldDB" id="A0A383RCQ1"/>
<organism evidence="1 2">
    <name type="scientific">Paenibacillus alvei</name>
    <name type="common">Bacillus alvei</name>
    <dbReference type="NCBI Taxonomy" id="44250"/>
    <lineage>
        <taxon>Bacteria</taxon>
        <taxon>Bacillati</taxon>
        <taxon>Bacillota</taxon>
        <taxon>Bacilli</taxon>
        <taxon>Bacillales</taxon>
        <taxon>Paenibacillaceae</taxon>
        <taxon>Paenibacillus</taxon>
    </lineage>
</organism>
<dbReference type="EMBL" id="LS992241">
    <property type="protein sequence ID" value="SYX84056.1"/>
    <property type="molecule type" value="Genomic_DNA"/>
</dbReference>
<gene>
    <name evidence="1" type="ORF">PBLR_12478</name>
</gene>
<evidence type="ECO:0000313" key="2">
    <source>
        <dbReference type="Proteomes" id="UP000304148"/>
    </source>
</evidence>
<protein>
    <submittedName>
        <fullName evidence="1">Uncharacterized protein</fullName>
    </submittedName>
</protein>
<name>A0A383RCQ1_PAEAL</name>
<sequence>MFLGWIIYDGNNILLLASEYIGADYHYGLRLEFVRKENLNDLYKENVFLW</sequence>
<reference evidence="2" key="1">
    <citation type="submission" date="2018-08" db="EMBL/GenBank/DDBJ databases">
        <authorList>
            <person name="Chevrot R."/>
        </authorList>
    </citation>
    <scope>NUCLEOTIDE SEQUENCE [LARGE SCALE GENOMIC DNA]</scope>
</reference>